<dbReference type="InterPro" id="IPR050641">
    <property type="entry name" value="RIFMO-like"/>
</dbReference>
<evidence type="ECO:0000256" key="2">
    <source>
        <dbReference type="ARBA" id="ARBA00022630"/>
    </source>
</evidence>
<comment type="cofactor">
    <cofactor evidence="1">
        <name>FAD</name>
        <dbReference type="ChEBI" id="CHEBI:57692"/>
    </cofactor>
</comment>
<dbReference type="KEGG" id="aser:Asera_50570"/>
<dbReference type="PANTHER" id="PTHR43004">
    <property type="entry name" value="TRK SYSTEM POTASSIUM UPTAKE PROTEIN"/>
    <property type="match status" value="1"/>
</dbReference>
<accession>A0A810L735</accession>
<dbReference type="Gene3D" id="3.30.70.2450">
    <property type="match status" value="1"/>
</dbReference>
<evidence type="ECO:0000313" key="5">
    <source>
        <dbReference type="EMBL" id="BCJ30949.1"/>
    </source>
</evidence>
<keyword evidence="2" id="KW-0285">Flavoprotein</keyword>
<dbReference type="GO" id="GO:0071949">
    <property type="term" value="F:FAD binding"/>
    <property type="evidence" value="ECO:0007669"/>
    <property type="project" value="InterPro"/>
</dbReference>
<proteinExistence type="predicted"/>
<organism evidence="5 6">
    <name type="scientific">Actinocatenispora sera</name>
    <dbReference type="NCBI Taxonomy" id="390989"/>
    <lineage>
        <taxon>Bacteria</taxon>
        <taxon>Bacillati</taxon>
        <taxon>Actinomycetota</taxon>
        <taxon>Actinomycetes</taxon>
        <taxon>Micromonosporales</taxon>
        <taxon>Micromonosporaceae</taxon>
        <taxon>Actinocatenispora</taxon>
    </lineage>
</organism>
<keyword evidence="3" id="KW-0274">FAD</keyword>
<dbReference type="SUPFAM" id="SSF51905">
    <property type="entry name" value="FAD/NAD(P)-binding domain"/>
    <property type="match status" value="1"/>
</dbReference>
<dbReference type="PANTHER" id="PTHR43004:SF19">
    <property type="entry name" value="BINDING MONOOXYGENASE, PUTATIVE (JCVI)-RELATED"/>
    <property type="match status" value="1"/>
</dbReference>
<dbReference type="InterPro" id="IPR002938">
    <property type="entry name" value="FAD-bd"/>
</dbReference>
<dbReference type="InterPro" id="IPR036188">
    <property type="entry name" value="FAD/NAD-bd_sf"/>
</dbReference>
<dbReference type="Gene3D" id="3.50.50.60">
    <property type="entry name" value="FAD/NAD(P)-binding domain"/>
    <property type="match status" value="1"/>
</dbReference>
<name>A0A810L735_9ACTN</name>
<gene>
    <name evidence="5" type="primary">mhpA</name>
    <name evidence="5" type="ORF">Asera_50570</name>
</gene>
<evidence type="ECO:0000256" key="1">
    <source>
        <dbReference type="ARBA" id="ARBA00001974"/>
    </source>
</evidence>
<dbReference type="Gene3D" id="3.40.30.120">
    <property type="match status" value="1"/>
</dbReference>
<dbReference type="Pfam" id="PF21274">
    <property type="entry name" value="Rng_hyd_C"/>
    <property type="match status" value="1"/>
</dbReference>
<dbReference type="PRINTS" id="PR00420">
    <property type="entry name" value="RNGMNOXGNASE"/>
</dbReference>
<sequence>MGLAVAGAAAETWGTRDMIDIEGNDAEVVVVGAGPTGLMLAGELGRAGVRTLVLDAATERSRQSRAGSIQPRTAEVLDARGLLEPLLAGRPPAGTVGGHLAGLPVPLDYRPWQTRRPHPVTVPQYVLEVFLAERLAALPTVRLRTGCALADLAADDAGVTAVLSDGTRLRAAYLVGCDGGHSRVRAATGVAFPGRSGRYGMVASDITLTGPDLAGLPHRLEHFSQAVRASGEQQALLSPLADGVWRFMFGGPDQQGVSRDAPVTEAEIAKALQIACGDGLTLTGVRYASRFSDASRQVDRYRLGRVLLAGDAAHIHLPAGGQGINLGIQDAMNLGWKLAAHLRGDGTGALLDSYHDERHPVAARVLANTRAQGVLMNPADPDVADVRDLLTDLLRLPAANRRVAGMISGLDVRYGPVDAAEPLLGARLPDVALHTGTGPTRVAELLRRGRGLLLEFGEPGRVPAGWVDRVDTVAALPRPDDGLSGDPVELPGAALVRPDGHVCWTDRTSADRSDALTRWFGPAR</sequence>
<keyword evidence="6" id="KW-1185">Reference proteome</keyword>
<dbReference type="Proteomes" id="UP000680750">
    <property type="component" value="Chromosome"/>
</dbReference>
<protein>
    <submittedName>
        <fullName evidence="5">3-(3-hydroxyphenyl)propionate hydroxylase</fullName>
    </submittedName>
</protein>
<evidence type="ECO:0000256" key="3">
    <source>
        <dbReference type="ARBA" id="ARBA00022827"/>
    </source>
</evidence>
<feature type="domain" description="FAD-binding" evidence="4">
    <location>
        <begin position="26"/>
        <end position="368"/>
    </location>
</feature>
<dbReference type="Pfam" id="PF01494">
    <property type="entry name" value="FAD_binding_3"/>
    <property type="match status" value="1"/>
</dbReference>
<dbReference type="GO" id="GO:0016709">
    <property type="term" value="F:oxidoreductase activity, acting on paired donors, with incorporation or reduction of molecular oxygen, NAD(P)H as one donor, and incorporation of one atom of oxygen"/>
    <property type="evidence" value="ECO:0007669"/>
    <property type="project" value="UniProtKB-ARBA"/>
</dbReference>
<dbReference type="EMBL" id="AP023354">
    <property type="protein sequence ID" value="BCJ30949.1"/>
    <property type="molecule type" value="Genomic_DNA"/>
</dbReference>
<evidence type="ECO:0000313" key="6">
    <source>
        <dbReference type="Proteomes" id="UP000680750"/>
    </source>
</evidence>
<reference evidence="5" key="1">
    <citation type="submission" date="2020-08" db="EMBL/GenBank/DDBJ databases">
        <title>Whole genome shotgun sequence of Actinocatenispora sera NBRC 101916.</title>
        <authorList>
            <person name="Komaki H."/>
            <person name="Tamura T."/>
        </authorList>
    </citation>
    <scope>NUCLEOTIDE SEQUENCE</scope>
    <source>
        <strain evidence="5">NBRC 101916</strain>
    </source>
</reference>
<dbReference type="AlphaFoldDB" id="A0A810L735"/>
<evidence type="ECO:0000259" key="4">
    <source>
        <dbReference type="Pfam" id="PF01494"/>
    </source>
</evidence>